<evidence type="ECO:0000313" key="2">
    <source>
        <dbReference type="EMBL" id="GLV56621.1"/>
    </source>
</evidence>
<name>A0ABQ6FUX7_9CHLR</name>
<comment type="caution">
    <text evidence="2">The sequence shown here is derived from an EMBL/GenBank/DDBJ whole genome shotgun (WGS) entry which is preliminary data.</text>
</comment>
<dbReference type="RefSeq" id="WP_338252074.1">
    <property type="nucleotide sequence ID" value="NZ_BSRI01000002.1"/>
</dbReference>
<dbReference type="InterPro" id="IPR043519">
    <property type="entry name" value="NT_sf"/>
</dbReference>
<gene>
    <name evidence="2" type="ORF">KDH_34600</name>
</gene>
<reference evidence="2 3" key="1">
    <citation type="submission" date="2023-02" db="EMBL/GenBank/DDBJ databases">
        <title>Dictyobacter halimunensis sp. nov., a new member of the class Ktedonobacteria from forest soil in a geothermal area.</title>
        <authorList>
            <person name="Rachmania M.K."/>
            <person name="Ningsih F."/>
            <person name="Sakai Y."/>
            <person name="Yabe S."/>
            <person name="Yokota A."/>
            <person name="Sjamsuridzal W."/>
        </authorList>
    </citation>
    <scope>NUCLEOTIDE SEQUENCE [LARGE SCALE GENOMIC DNA]</scope>
    <source>
        <strain evidence="2 3">S3.2.2.5</strain>
    </source>
</reference>
<keyword evidence="3" id="KW-1185">Reference proteome</keyword>
<protein>
    <submittedName>
        <fullName evidence="2">Nucleotidyltransferase</fullName>
    </submittedName>
</protein>
<dbReference type="Pfam" id="PF01909">
    <property type="entry name" value="NTP_transf_2"/>
    <property type="match status" value="1"/>
</dbReference>
<organism evidence="2 3">
    <name type="scientific">Dictyobacter halimunensis</name>
    <dbReference type="NCBI Taxonomy" id="3026934"/>
    <lineage>
        <taxon>Bacteria</taxon>
        <taxon>Bacillati</taxon>
        <taxon>Chloroflexota</taxon>
        <taxon>Ktedonobacteria</taxon>
        <taxon>Ktedonobacterales</taxon>
        <taxon>Dictyobacteraceae</taxon>
        <taxon>Dictyobacter</taxon>
    </lineage>
</organism>
<dbReference type="CDD" id="cd05403">
    <property type="entry name" value="NT_KNTase_like"/>
    <property type="match status" value="1"/>
</dbReference>
<dbReference type="SUPFAM" id="SSF81301">
    <property type="entry name" value="Nucleotidyltransferase"/>
    <property type="match status" value="1"/>
</dbReference>
<evidence type="ECO:0000259" key="1">
    <source>
        <dbReference type="Pfam" id="PF01909"/>
    </source>
</evidence>
<dbReference type="Proteomes" id="UP001344906">
    <property type="component" value="Unassembled WGS sequence"/>
</dbReference>
<dbReference type="InterPro" id="IPR002934">
    <property type="entry name" value="Polymerase_NTP_transf_dom"/>
</dbReference>
<dbReference type="Gene3D" id="3.30.460.10">
    <property type="entry name" value="Beta Polymerase, domain 2"/>
    <property type="match status" value="1"/>
</dbReference>
<sequence>MNSVDIARAFVQQTFPNCKAAILAGSASRGEETDTSDLDILVIVDKTQSVYEESLNAFGRAIDVLFYSHEACRKLFKLEIQRRRPVLTHMCAHGIILKDPTGLALQIQDEAWQVLRYGPEAMSQEELDMHRNELTDQLDDFIGSKDWYESNIVAFSVIVGAINLVLSSRRHWLGAGKWLLRELQDYDPQLAQQCLGAMDSFYKQGRKDDVIAFVEQALDLVGGRLDKIIHGKKDTHPNEDLLVSET</sequence>
<feature type="domain" description="Polymerase nucleotidyl transferase" evidence="1">
    <location>
        <begin position="8"/>
        <end position="63"/>
    </location>
</feature>
<accession>A0ABQ6FUX7</accession>
<proteinExistence type="predicted"/>
<dbReference type="EMBL" id="BSRI01000002">
    <property type="protein sequence ID" value="GLV56621.1"/>
    <property type="molecule type" value="Genomic_DNA"/>
</dbReference>
<evidence type="ECO:0000313" key="3">
    <source>
        <dbReference type="Proteomes" id="UP001344906"/>
    </source>
</evidence>